<comment type="caution">
    <text evidence="1">The sequence shown here is derived from an EMBL/GenBank/DDBJ whole genome shotgun (WGS) entry which is preliminary data.</text>
</comment>
<reference evidence="1 2" key="1">
    <citation type="submission" date="2023-10" db="EMBL/GenBank/DDBJ databases">
        <title>Virgibacillus soli CC-YMP-6 genome.</title>
        <authorList>
            <person name="Miliotis G."/>
            <person name="Sengupta P."/>
            <person name="Hameed A."/>
            <person name="Chuvochina M."/>
            <person name="Mcdonagh F."/>
            <person name="Simpson A.C."/>
            <person name="Singh N.K."/>
            <person name="Rekha P.D."/>
            <person name="Raman K."/>
            <person name="Hugenholtz P."/>
            <person name="Venkateswaran K."/>
        </authorList>
    </citation>
    <scope>NUCLEOTIDE SEQUENCE [LARGE SCALE GENOMIC DNA]</scope>
    <source>
        <strain evidence="1 2">CC-YMP-6</strain>
    </source>
</reference>
<dbReference type="Proteomes" id="UP001275315">
    <property type="component" value="Unassembled WGS sequence"/>
</dbReference>
<keyword evidence="2" id="KW-1185">Reference proteome</keyword>
<evidence type="ECO:0000313" key="2">
    <source>
        <dbReference type="Proteomes" id="UP001275315"/>
    </source>
</evidence>
<organism evidence="1 2">
    <name type="scientific">Paracerasibacillus soli</name>
    <dbReference type="NCBI Taxonomy" id="480284"/>
    <lineage>
        <taxon>Bacteria</taxon>
        <taxon>Bacillati</taxon>
        <taxon>Bacillota</taxon>
        <taxon>Bacilli</taxon>
        <taxon>Bacillales</taxon>
        <taxon>Bacillaceae</taxon>
        <taxon>Paracerasibacillus</taxon>
    </lineage>
</organism>
<dbReference type="RefSeq" id="WP_320379974.1">
    <property type="nucleotide sequence ID" value="NZ_JAWDIQ010000002.1"/>
</dbReference>
<protein>
    <submittedName>
        <fullName evidence="1">Uncharacterized protein</fullName>
    </submittedName>
</protein>
<accession>A0ABU5CS41</accession>
<dbReference type="EMBL" id="JAWDIQ010000002">
    <property type="protein sequence ID" value="MDY0409164.1"/>
    <property type="molecule type" value="Genomic_DNA"/>
</dbReference>
<evidence type="ECO:0000313" key="1">
    <source>
        <dbReference type="EMBL" id="MDY0409164.1"/>
    </source>
</evidence>
<proteinExistence type="predicted"/>
<gene>
    <name evidence="1" type="ORF">RWD45_12080</name>
</gene>
<name>A0ABU5CS41_9BACI</name>
<sequence length="67" mass="7534">MKKLRNPVIWIVISLLLIFAGSFTASQFNSSSGDVDVSRIYFDTPRGELSGLLYKQTGRIKMQDLPL</sequence>